<name>A0A7X0NED9_9GAMM</name>
<dbReference type="AlphaFoldDB" id="A0A7X0NED9"/>
<accession>A0A7X0NED9</accession>
<keyword evidence="1" id="KW-0732">Signal</keyword>
<feature type="signal peptide" evidence="1">
    <location>
        <begin position="1"/>
        <end position="25"/>
    </location>
</feature>
<evidence type="ECO:0000256" key="1">
    <source>
        <dbReference type="SAM" id="SignalP"/>
    </source>
</evidence>
<feature type="chain" id="PRO_5031574102" evidence="1">
    <location>
        <begin position="26"/>
        <end position="108"/>
    </location>
</feature>
<dbReference type="EMBL" id="JACHHU010000001">
    <property type="protein sequence ID" value="MBB6541914.1"/>
    <property type="molecule type" value="Genomic_DNA"/>
</dbReference>
<keyword evidence="3" id="KW-1185">Reference proteome</keyword>
<sequence length="108" mass="12223">MNIKYTMLAILTMASATLVSPMLVAQQSDKPNISVKCFVELFGGDHSIYFARLSELEYERLPRMLVNQKVYTADKSSKIKVYAVRECALEKDKFKSTIANKLEATIPK</sequence>
<dbReference type="NCBIfam" id="NF038109">
    <property type="entry name" value="tapY2_fam"/>
    <property type="match status" value="1"/>
</dbReference>
<evidence type="ECO:0000313" key="3">
    <source>
        <dbReference type="Proteomes" id="UP000537141"/>
    </source>
</evidence>
<dbReference type="RefSeq" id="WP_184421801.1">
    <property type="nucleotide sequence ID" value="NZ_AP027362.1"/>
</dbReference>
<organism evidence="2 3">
    <name type="scientific">Thalassotalea piscium</name>
    <dbReference type="NCBI Taxonomy" id="1230533"/>
    <lineage>
        <taxon>Bacteria</taxon>
        <taxon>Pseudomonadati</taxon>
        <taxon>Pseudomonadota</taxon>
        <taxon>Gammaproteobacteria</taxon>
        <taxon>Alteromonadales</taxon>
        <taxon>Colwelliaceae</taxon>
        <taxon>Thalassotalea</taxon>
    </lineage>
</organism>
<dbReference type="InterPro" id="IPR049848">
    <property type="entry name" value="TapY2-like"/>
</dbReference>
<evidence type="ECO:0000313" key="2">
    <source>
        <dbReference type="EMBL" id="MBB6541914.1"/>
    </source>
</evidence>
<proteinExistence type="predicted"/>
<gene>
    <name evidence="2" type="ORF">HNQ55_000388</name>
</gene>
<protein>
    <submittedName>
        <fullName evidence="2">Uncharacterized protein</fullName>
    </submittedName>
</protein>
<comment type="caution">
    <text evidence="2">The sequence shown here is derived from an EMBL/GenBank/DDBJ whole genome shotgun (WGS) entry which is preliminary data.</text>
</comment>
<reference evidence="2 3" key="1">
    <citation type="submission" date="2020-08" db="EMBL/GenBank/DDBJ databases">
        <title>Genomic Encyclopedia of Type Strains, Phase IV (KMG-IV): sequencing the most valuable type-strain genomes for metagenomic binning, comparative biology and taxonomic classification.</title>
        <authorList>
            <person name="Goeker M."/>
        </authorList>
    </citation>
    <scope>NUCLEOTIDE SEQUENCE [LARGE SCALE GENOMIC DNA]</scope>
    <source>
        <strain evidence="2 3">DSM 26287</strain>
    </source>
</reference>
<dbReference type="Proteomes" id="UP000537141">
    <property type="component" value="Unassembled WGS sequence"/>
</dbReference>